<keyword evidence="2 4" id="KW-1133">Transmembrane helix</keyword>
<keyword evidence="1 4" id="KW-0812">Transmembrane</keyword>
<dbReference type="Gene3D" id="1.20.1560.10">
    <property type="entry name" value="ABC transporter type 1, transmembrane domain"/>
    <property type="match status" value="1"/>
</dbReference>
<accession>A0ABQ9IJM4</accession>
<sequence>MPPLKERLPASHLACPCGADWRLITICYSSSVSLVSFATFVLSDERNILDAKTAFVGLSLFNILRFPLSMLPMLISNMVQVSASFHNHTKF</sequence>
<evidence type="ECO:0000256" key="1">
    <source>
        <dbReference type="ARBA" id="ARBA00022692"/>
    </source>
</evidence>
<dbReference type="Proteomes" id="UP001159363">
    <property type="component" value="Chromosome 1"/>
</dbReference>
<protein>
    <submittedName>
        <fullName evidence="5">Uncharacterized protein</fullName>
    </submittedName>
</protein>
<dbReference type="EMBL" id="JARBHB010000001">
    <property type="protein sequence ID" value="KAJ8896862.1"/>
    <property type="molecule type" value="Genomic_DNA"/>
</dbReference>
<organism evidence="5 6">
    <name type="scientific">Dryococelus australis</name>
    <dbReference type="NCBI Taxonomy" id="614101"/>
    <lineage>
        <taxon>Eukaryota</taxon>
        <taxon>Metazoa</taxon>
        <taxon>Ecdysozoa</taxon>
        <taxon>Arthropoda</taxon>
        <taxon>Hexapoda</taxon>
        <taxon>Insecta</taxon>
        <taxon>Pterygota</taxon>
        <taxon>Neoptera</taxon>
        <taxon>Polyneoptera</taxon>
        <taxon>Phasmatodea</taxon>
        <taxon>Verophasmatodea</taxon>
        <taxon>Anareolatae</taxon>
        <taxon>Phasmatidae</taxon>
        <taxon>Eurycanthinae</taxon>
        <taxon>Dryococelus</taxon>
    </lineage>
</organism>
<evidence type="ECO:0000256" key="4">
    <source>
        <dbReference type="SAM" id="Phobius"/>
    </source>
</evidence>
<feature type="transmembrane region" description="Helical" evidence="4">
    <location>
        <begin position="21"/>
        <end position="42"/>
    </location>
</feature>
<feature type="transmembrane region" description="Helical" evidence="4">
    <location>
        <begin position="54"/>
        <end position="75"/>
    </location>
</feature>
<dbReference type="InterPro" id="IPR036640">
    <property type="entry name" value="ABC1_TM_sf"/>
</dbReference>
<comment type="caution">
    <text evidence="5">The sequence shown here is derived from an EMBL/GenBank/DDBJ whole genome shotgun (WGS) entry which is preliminary data.</text>
</comment>
<evidence type="ECO:0000256" key="2">
    <source>
        <dbReference type="ARBA" id="ARBA00022989"/>
    </source>
</evidence>
<keyword evidence="3 4" id="KW-0472">Membrane</keyword>
<evidence type="ECO:0000313" key="5">
    <source>
        <dbReference type="EMBL" id="KAJ8896862.1"/>
    </source>
</evidence>
<evidence type="ECO:0000256" key="3">
    <source>
        <dbReference type="ARBA" id="ARBA00023136"/>
    </source>
</evidence>
<name>A0ABQ9IJM4_9NEOP</name>
<reference evidence="5 6" key="1">
    <citation type="submission" date="2023-02" db="EMBL/GenBank/DDBJ databases">
        <title>LHISI_Scaffold_Assembly.</title>
        <authorList>
            <person name="Stuart O.P."/>
            <person name="Cleave R."/>
            <person name="Magrath M.J.L."/>
            <person name="Mikheyev A.S."/>
        </authorList>
    </citation>
    <scope>NUCLEOTIDE SEQUENCE [LARGE SCALE GENOMIC DNA]</scope>
    <source>
        <strain evidence="5">Daus_M_001</strain>
        <tissue evidence="5">Leg muscle</tissue>
    </source>
</reference>
<evidence type="ECO:0000313" key="6">
    <source>
        <dbReference type="Proteomes" id="UP001159363"/>
    </source>
</evidence>
<proteinExistence type="predicted"/>
<gene>
    <name evidence="5" type="ORF">PR048_002208</name>
</gene>
<keyword evidence="6" id="KW-1185">Reference proteome</keyword>